<gene>
    <name evidence="2" type="ORF">LGLO00237_LOCUS24124</name>
</gene>
<feature type="transmembrane region" description="Helical" evidence="1">
    <location>
        <begin position="88"/>
        <end position="106"/>
    </location>
</feature>
<protein>
    <submittedName>
        <fullName evidence="2">Uncharacterized protein</fullName>
    </submittedName>
</protein>
<feature type="transmembrane region" description="Helical" evidence="1">
    <location>
        <begin position="157"/>
        <end position="175"/>
    </location>
</feature>
<keyword evidence="1" id="KW-1133">Transmembrane helix</keyword>
<organism evidence="2">
    <name type="scientific">Lotharella globosa</name>
    <dbReference type="NCBI Taxonomy" id="91324"/>
    <lineage>
        <taxon>Eukaryota</taxon>
        <taxon>Sar</taxon>
        <taxon>Rhizaria</taxon>
        <taxon>Cercozoa</taxon>
        <taxon>Chlorarachniophyceae</taxon>
        <taxon>Lotharella</taxon>
    </lineage>
</organism>
<evidence type="ECO:0000256" key="1">
    <source>
        <dbReference type="SAM" id="Phobius"/>
    </source>
</evidence>
<feature type="transmembrane region" description="Helical" evidence="1">
    <location>
        <begin position="49"/>
        <end position="68"/>
    </location>
</feature>
<keyword evidence="1" id="KW-0812">Transmembrane</keyword>
<dbReference type="AlphaFoldDB" id="A0A7S3Z5K5"/>
<reference evidence="2" key="1">
    <citation type="submission" date="2021-01" db="EMBL/GenBank/DDBJ databases">
        <authorList>
            <person name="Corre E."/>
            <person name="Pelletier E."/>
            <person name="Niang G."/>
            <person name="Scheremetjew M."/>
            <person name="Finn R."/>
            <person name="Kale V."/>
            <person name="Holt S."/>
            <person name="Cochrane G."/>
            <person name="Meng A."/>
            <person name="Brown T."/>
            <person name="Cohen L."/>
        </authorList>
    </citation>
    <scope>NUCLEOTIDE SEQUENCE</scope>
    <source>
        <strain evidence="2">CCCM811</strain>
    </source>
</reference>
<accession>A0A7S3Z5K5</accession>
<keyword evidence="1" id="KW-0472">Membrane</keyword>
<proteinExistence type="predicted"/>
<name>A0A7S3Z5K5_9EUKA</name>
<dbReference type="EMBL" id="HBIV01033815">
    <property type="protein sequence ID" value="CAE0672474.1"/>
    <property type="molecule type" value="Transcribed_RNA"/>
</dbReference>
<evidence type="ECO:0000313" key="2">
    <source>
        <dbReference type="EMBL" id="CAE0672474.1"/>
    </source>
</evidence>
<feature type="transmembrane region" description="Helical" evidence="1">
    <location>
        <begin position="181"/>
        <end position="198"/>
    </location>
</feature>
<sequence>MALARPHQRREPFVIVEAPDAEDNEVSKSAHWRRDAGLGIRKLTLAEKMIFLITNVPYWAVAFCVFYRDDGEPVSEEKAMLPCISPAISTMFLFGISAISTVYHYAQCGIGPSLGCHHPNCYSFDAVNVLKRCDVSSSFVFGFYLILCDDTRSVAKMFIGPLALLIASIVCKLRLWFRSYAVLHGMWHFVSAAALYGIHEKMMK</sequence>